<dbReference type="GO" id="GO:0020037">
    <property type="term" value="F:heme binding"/>
    <property type="evidence" value="ECO:0007669"/>
    <property type="project" value="InterPro"/>
</dbReference>
<dbReference type="GO" id="GO:0016705">
    <property type="term" value="F:oxidoreductase activity, acting on paired donors, with incorporation or reduction of molecular oxygen"/>
    <property type="evidence" value="ECO:0007669"/>
    <property type="project" value="InterPro"/>
</dbReference>
<accession>A0A4C1TVC1</accession>
<protein>
    <submittedName>
        <fullName evidence="3">Uncharacterized protein</fullName>
    </submittedName>
</protein>
<dbReference type="Pfam" id="PF00067">
    <property type="entry name" value="p450"/>
    <property type="match status" value="1"/>
</dbReference>
<evidence type="ECO:0000313" key="4">
    <source>
        <dbReference type="Proteomes" id="UP000299102"/>
    </source>
</evidence>
<comment type="caution">
    <text evidence="3">The sequence shown here is derived from an EMBL/GenBank/DDBJ whole genome shotgun (WGS) entry which is preliminary data.</text>
</comment>
<keyword evidence="2" id="KW-0560">Oxidoreductase</keyword>
<gene>
    <name evidence="3" type="ORF">EVAR_8666_1</name>
</gene>
<evidence type="ECO:0000313" key="3">
    <source>
        <dbReference type="EMBL" id="GBP17676.1"/>
    </source>
</evidence>
<dbReference type="OrthoDB" id="2789670at2759"/>
<keyword evidence="2" id="KW-0503">Monooxygenase</keyword>
<evidence type="ECO:0000256" key="2">
    <source>
        <dbReference type="ARBA" id="ARBA00023033"/>
    </source>
</evidence>
<dbReference type="InterPro" id="IPR036396">
    <property type="entry name" value="Cyt_P450_sf"/>
</dbReference>
<reference evidence="3 4" key="1">
    <citation type="journal article" date="2019" name="Commun. Biol.">
        <title>The bagworm genome reveals a unique fibroin gene that provides high tensile strength.</title>
        <authorList>
            <person name="Kono N."/>
            <person name="Nakamura H."/>
            <person name="Ohtoshi R."/>
            <person name="Tomita M."/>
            <person name="Numata K."/>
            <person name="Arakawa K."/>
        </authorList>
    </citation>
    <scope>NUCLEOTIDE SEQUENCE [LARGE SCALE GENOMIC DNA]</scope>
</reference>
<proteinExistence type="inferred from homology"/>
<dbReference type="SUPFAM" id="SSF48264">
    <property type="entry name" value="Cytochrome P450"/>
    <property type="match status" value="1"/>
</dbReference>
<dbReference type="EMBL" id="BGZK01000089">
    <property type="protein sequence ID" value="GBP17676.1"/>
    <property type="molecule type" value="Genomic_DNA"/>
</dbReference>
<dbReference type="AlphaFoldDB" id="A0A4C1TVC1"/>
<name>A0A4C1TVC1_EUMVA</name>
<dbReference type="GO" id="GO:0005506">
    <property type="term" value="F:iron ion binding"/>
    <property type="evidence" value="ECO:0007669"/>
    <property type="project" value="InterPro"/>
</dbReference>
<organism evidence="3 4">
    <name type="scientific">Eumeta variegata</name>
    <name type="common">Bagworm moth</name>
    <name type="synonym">Eumeta japonica</name>
    <dbReference type="NCBI Taxonomy" id="151549"/>
    <lineage>
        <taxon>Eukaryota</taxon>
        <taxon>Metazoa</taxon>
        <taxon>Ecdysozoa</taxon>
        <taxon>Arthropoda</taxon>
        <taxon>Hexapoda</taxon>
        <taxon>Insecta</taxon>
        <taxon>Pterygota</taxon>
        <taxon>Neoptera</taxon>
        <taxon>Endopterygota</taxon>
        <taxon>Lepidoptera</taxon>
        <taxon>Glossata</taxon>
        <taxon>Ditrysia</taxon>
        <taxon>Tineoidea</taxon>
        <taxon>Psychidae</taxon>
        <taxon>Oiketicinae</taxon>
        <taxon>Eumeta</taxon>
    </lineage>
</organism>
<dbReference type="Gene3D" id="1.10.630.10">
    <property type="entry name" value="Cytochrome P450"/>
    <property type="match status" value="1"/>
</dbReference>
<keyword evidence="4" id="KW-1185">Reference proteome</keyword>
<evidence type="ECO:0000256" key="1">
    <source>
        <dbReference type="ARBA" id="ARBA00010617"/>
    </source>
</evidence>
<dbReference type="GO" id="GO:0004497">
    <property type="term" value="F:monooxygenase activity"/>
    <property type="evidence" value="ECO:0007669"/>
    <property type="project" value="UniProtKB-KW"/>
</dbReference>
<sequence>MAGFETSDDREFLLYELAKDQKSQERTVRKYAIGCHKEAAGWCTSVTELPFLEQCMDETLRLYPVLGVTTERGMRQAKMQVIWAGDYPGRSTPVSIKKREKVAFVFYENNRREDNTTAVRGCYDARTLGARDGRQSIFELEEMRIKPHFKGTFVKRFRGKFFQELGRRPGAREGNRLLNHDRPGSVLGTVAGSGLVPGAAIDSDFDATA</sequence>
<comment type="similarity">
    <text evidence="1">Belongs to the cytochrome P450 family.</text>
</comment>
<dbReference type="InterPro" id="IPR001128">
    <property type="entry name" value="Cyt_P450"/>
</dbReference>
<dbReference type="Proteomes" id="UP000299102">
    <property type="component" value="Unassembled WGS sequence"/>
</dbReference>